<gene>
    <name evidence="1" type="ORF">KHLLAP_LOCUS14313</name>
</gene>
<accession>A0AAI8W087</accession>
<dbReference type="EMBL" id="CAUWAG010000020">
    <property type="protein sequence ID" value="CAJ2513845.1"/>
    <property type="molecule type" value="Genomic_DNA"/>
</dbReference>
<reference evidence="1" key="1">
    <citation type="submission" date="2023-10" db="EMBL/GenBank/DDBJ databases">
        <authorList>
            <person name="Hackl T."/>
        </authorList>
    </citation>
    <scope>NUCLEOTIDE SEQUENCE</scope>
</reference>
<proteinExistence type="predicted"/>
<sequence>MILFQDHRARDICLVTTPIETRPFLLLQEFYTTLGFHVLRMFRRVRAKSVDSQSLLTLVARAVE</sequence>
<comment type="caution">
    <text evidence="1">The sequence shown here is derived from an EMBL/GenBank/DDBJ whole genome shotgun (WGS) entry which is preliminary data.</text>
</comment>
<evidence type="ECO:0000313" key="2">
    <source>
        <dbReference type="Proteomes" id="UP001295740"/>
    </source>
</evidence>
<dbReference type="AlphaFoldDB" id="A0AAI8W087"/>
<name>A0AAI8W087_9PEZI</name>
<dbReference type="Proteomes" id="UP001295740">
    <property type="component" value="Unassembled WGS sequence"/>
</dbReference>
<organism evidence="1 2">
    <name type="scientific">Anthostomella pinea</name>
    <dbReference type="NCBI Taxonomy" id="933095"/>
    <lineage>
        <taxon>Eukaryota</taxon>
        <taxon>Fungi</taxon>
        <taxon>Dikarya</taxon>
        <taxon>Ascomycota</taxon>
        <taxon>Pezizomycotina</taxon>
        <taxon>Sordariomycetes</taxon>
        <taxon>Xylariomycetidae</taxon>
        <taxon>Xylariales</taxon>
        <taxon>Xylariaceae</taxon>
        <taxon>Anthostomella</taxon>
    </lineage>
</organism>
<evidence type="ECO:0000313" key="1">
    <source>
        <dbReference type="EMBL" id="CAJ2513845.1"/>
    </source>
</evidence>
<keyword evidence="2" id="KW-1185">Reference proteome</keyword>
<protein>
    <submittedName>
        <fullName evidence="1">Uu.00g019640.m01.CDS01</fullName>
    </submittedName>
</protein>